<evidence type="ECO:0000256" key="5">
    <source>
        <dbReference type="ARBA" id="ARBA00023128"/>
    </source>
</evidence>
<evidence type="ECO:0000256" key="2">
    <source>
        <dbReference type="ARBA" id="ARBA00004240"/>
    </source>
</evidence>
<dbReference type="PANTHER" id="PTHR48182">
    <property type="entry name" value="PROTEIN SERAC1"/>
    <property type="match status" value="1"/>
</dbReference>
<reference evidence="8 9" key="1">
    <citation type="submission" date="2024-02" db="EMBL/GenBank/DDBJ databases">
        <title>De novo assembly and annotation of 12 fungi associated with fruit tree decline syndrome in Ontario, Canada.</title>
        <authorList>
            <person name="Sulman M."/>
            <person name="Ellouze W."/>
            <person name="Ilyukhin E."/>
        </authorList>
    </citation>
    <scope>NUCLEOTIDE SEQUENCE [LARGE SCALE GENOMIC DNA]</scope>
    <source>
        <strain evidence="8 9">M42-189</strain>
    </source>
</reference>
<accession>A0ABR3RHC9</accession>
<name>A0ABR3RHC9_9PLEO</name>
<keyword evidence="9" id="KW-1185">Reference proteome</keyword>
<protein>
    <submittedName>
        <fullName evidence="8">Uncharacterized protein</fullName>
    </submittedName>
</protein>
<gene>
    <name evidence="8" type="ORF">SLS60_005142</name>
</gene>
<comment type="caution">
    <text evidence="8">The sequence shown here is derived from an EMBL/GenBank/DDBJ whole genome shotgun (WGS) entry which is preliminary data.</text>
</comment>
<evidence type="ECO:0000256" key="4">
    <source>
        <dbReference type="ARBA" id="ARBA00022824"/>
    </source>
</evidence>
<evidence type="ECO:0000313" key="9">
    <source>
        <dbReference type="Proteomes" id="UP001521785"/>
    </source>
</evidence>
<organism evidence="8 9">
    <name type="scientific">Paraconiothyrium brasiliense</name>
    <dbReference type="NCBI Taxonomy" id="300254"/>
    <lineage>
        <taxon>Eukaryota</taxon>
        <taxon>Fungi</taxon>
        <taxon>Dikarya</taxon>
        <taxon>Ascomycota</taxon>
        <taxon>Pezizomycotina</taxon>
        <taxon>Dothideomycetes</taxon>
        <taxon>Pleosporomycetidae</taxon>
        <taxon>Pleosporales</taxon>
        <taxon>Massarineae</taxon>
        <taxon>Didymosphaeriaceae</taxon>
        <taxon>Paraconiothyrium</taxon>
    </lineage>
</organism>
<dbReference type="Proteomes" id="UP001521785">
    <property type="component" value="Unassembled WGS sequence"/>
</dbReference>
<evidence type="ECO:0000313" key="8">
    <source>
        <dbReference type="EMBL" id="KAL1603554.1"/>
    </source>
</evidence>
<proteinExistence type="predicted"/>
<keyword evidence="6" id="KW-0472">Membrane</keyword>
<evidence type="ECO:0000256" key="3">
    <source>
        <dbReference type="ARBA" id="ARBA00004370"/>
    </source>
</evidence>
<evidence type="ECO:0000256" key="6">
    <source>
        <dbReference type="ARBA" id="ARBA00023136"/>
    </source>
</evidence>
<keyword evidence="5" id="KW-0496">Mitochondrion</keyword>
<keyword evidence="4" id="KW-0256">Endoplasmic reticulum</keyword>
<sequence>MQRTFRSVIRKQIKVNIAACYATRFVPNNKLHLASEWAVLPDFEPIPIDKSHFEMTKLYGEDPDFFKIAKLLHKWAEELRSKSFKDEELPSPRDPLSDLRKILGYVKPQLNSRADTSVPGKGPQEPEDRPPNVSRSGITVLYSKGKESKVDIVLVHGVNGDPEKTWTHSNTKFFWPWDLRKHLPGARVMVYGYDVDFSPELTFYSIKAGDLQNIARVAFTNVPPRLLYDLQDYPRELVALEYAFRRTINTLKQVEICSCMETLKTPKVGALVVDQDSAVMGIENEETVFLDADHENMVKFTDEKDRSYEKVVVPDMLSSLVQSQWSGGSIASLCFEEYAETNYVGQPSSMLSSYL</sequence>
<dbReference type="EMBL" id="JAKJXO020000006">
    <property type="protein sequence ID" value="KAL1603554.1"/>
    <property type="molecule type" value="Genomic_DNA"/>
</dbReference>
<evidence type="ECO:0000256" key="1">
    <source>
        <dbReference type="ARBA" id="ARBA00004173"/>
    </source>
</evidence>
<feature type="region of interest" description="Disordered" evidence="7">
    <location>
        <begin position="112"/>
        <end position="136"/>
    </location>
</feature>
<dbReference type="InterPro" id="IPR052374">
    <property type="entry name" value="SERAC1"/>
</dbReference>
<comment type="subcellular location">
    <subcellularLocation>
        <location evidence="2">Endoplasmic reticulum</location>
    </subcellularLocation>
    <subcellularLocation>
        <location evidence="3">Membrane</location>
    </subcellularLocation>
    <subcellularLocation>
        <location evidence="1">Mitochondrion</location>
    </subcellularLocation>
</comment>
<evidence type="ECO:0000256" key="7">
    <source>
        <dbReference type="SAM" id="MobiDB-lite"/>
    </source>
</evidence>
<dbReference type="PANTHER" id="PTHR48182:SF2">
    <property type="entry name" value="PROTEIN SERAC1"/>
    <property type="match status" value="1"/>
</dbReference>